<comment type="similarity">
    <text evidence="1">Belongs to the IMPACT family.</text>
</comment>
<dbReference type="InterPro" id="IPR015796">
    <property type="entry name" value="Impact_YigZ-like"/>
</dbReference>
<dbReference type="InterPro" id="IPR001498">
    <property type="entry name" value="Impact_N"/>
</dbReference>
<dbReference type="Proteomes" id="UP001611383">
    <property type="component" value="Chromosome"/>
</dbReference>
<accession>A0ABY9XAW2</accession>
<dbReference type="PANTHER" id="PTHR16301">
    <property type="entry name" value="IMPACT-RELATED"/>
    <property type="match status" value="1"/>
</dbReference>
<evidence type="ECO:0000313" key="4">
    <source>
        <dbReference type="EMBL" id="WNG52539.1"/>
    </source>
</evidence>
<dbReference type="Pfam" id="PF01205">
    <property type="entry name" value="Impact_N"/>
    <property type="match status" value="1"/>
</dbReference>
<dbReference type="EMBL" id="CP043494">
    <property type="protein sequence ID" value="WNG52539.1"/>
    <property type="molecule type" value="Genomic_DNA"/>
</dbReference>
<dbReference type="PROSITE" id="PS00910">
    <property type="entry name" value="UPF0029"/>
    <property type="match status" value="1"/>
</dbReference>
<sequence>MGEDKRYLIPAGLHRVEQEIQRSRFITTVAHTPTAEEAKAFVARVREEFPDANHNCWAYVVGPPGSTSTVGMSDDGEPHGTAGRPMLTALLHGGVGEVAAVVTRYFGGTLLGKGGLVRAYTGCVQQALESLPTRERVRKARLAVELEYANIEGVRRLLAAYEAEVLSEEYAVTVGYRLELPVSQVDAFRKALLDETNGQVLVELEEPRD</sequence>
<name>A0ABY9XAW2_9BACT</name>
<dbReference type="SUPFAM" id="SSF54211">
    <property type="entry name" value="Ribosomal protein S5 domain 2-like"/>
    <property type="match status" value="1"/>
</dbReference>
<evidence type="ECO:0000259" key="2">
    <source>
        <dbReference type="Pfam" id="PF01205"/>
    </source>
</evidence>
<feature type="domain" description="UPF0029" evidence="3">
    <location>
        <begin position="144"/>
        <end position="199"/>
    </location>
</feature>
<dbReference type="InterPro" id="IPR020569">
    <property type="entry name" value="UPF0029_Impact_CS"/>
</dbReference>
<dbReference type="Gene3D" id="3.30.70.240">
    <property type="match status" value="1"/>
</dbReference>
<dbReference type="InterPro" id="IPR023582">
    <property type="entry name" value="Impact"/>
</dbReference>
<reference evidence="4 5" key="1">
    <citation type="submission" date="2019-08" db="EMBL/GenBank/DDBJ databases">
        <title>Archangium and Cystobacter genomes.</title>
        <authorList>
            <person name="Chen I.-C.K."/>
            <person name="Wielgoss S."/>
        </authorList>
    </citation>
    <scope>NUCLEOTIDE SEQUENCE [LARGE SCALE GENOMIC DNA]</scope>
    <source>
        <strain evidence="4 5">Cbm 6</strain>
    </source>
</reference>
<proteinExistence type="inferred from homology"/>
<dbReference type="InterPro" id="IPR035647">
    <property type="entry name" value="EFG_III/V"/>
</dbReference>
<evidence type="ECO:0000256" key="1">
    <source>
        <dbReference type="ARBA" id="ARBA00007665"/>
    </source>
</evidence>
<dbReference type="Gene3D" id="3.30.230.30">
    <property type="entry name" value="Impact, N-terminal domain"/>
    <property type="match status" value="1"/>
</dbReference>
<evidence type="ECO:0000313" key="5">
    <source>
        <dbReference type="Proteomes" id="UP001611383"/>
    </source>
</evidence>
<protein>
    <submittedName>
        <fullName evidence="4">YigZ family protein</fullName>
    </submittedName>
</protein>
<dbReference type="PANTHER" id="PTHR16301:SF20">
    <property type="entry name" value="IMPACT FAMILY MEMBER YIGZ"/>
    <property type="match status" value="1"/>
</dbReference>
<dbReference type="Pfam" id="PF09186">
    <property type="entry name" value="DUF1949"/>
    <property type="match status" value="1"/>
</dbReference>
<dbReference type="InterPro" id="IPR020568">
    <property type="entry name" value="Ribosomal_Su5_D2-typ_SF"/>
</dbReference>
<keyword evidence="5" id="KW-1185">Reference proteome</keyword>
<evidence type="ECO:0000259" key="3">
    <source>
        <dbReference type="Pfam" id="PF09186"/>
    </source>
</evidence>
<organism evidence="4 5">
    <name type="scientific">Archangium minus</name>
    <dbReference type="NCBI Taxonomy" id="83450"/>
    <lineage>
        <taxon>Bacteria</taxon>
        <taxon>Pseudomonadati</taxon>
        <taxon>Myxococcota</taxon>
        <taxon>Myxococcia</taxon>
        <taxon>Myxococcales</taxon>
        <taxon>Cystobacterineae</taxon>
        <taxon>Archangiaceae</taxon>
        <taxon>Archangium</taxon>
    </lineage>
</organism>
<feature type="domain" description="Impact N-terminal" evidence="2">
    <location>
        <begin position="22"/>
        <end position="128"/>
    </location>
</feature>
<gene>
    <name evidence="4" type="ORF">F0U60_23050</name>
</gene>
<dbReference type="InterPro" id="IPR015269">
    <property type="entry name" value="UPF0029_Impact_C"/>
</dbReference>
<dbReference type="InterPro" id="IPR036956">
    <property type="entry name" value="Impact_N_sf"/>
</dbReference>
<dbReference type="SUPFAM" id="SSF54980">
    <property type="entry name" value="EF-G C-terminal domain-like"/>
    <property type="match status" value="1"/>
</dbReference>
<dbReference type="NCBIfam" id="TIGR00257">
    <property type="entry name" value="IMPACT_YIGZ"/>
    <property type="match status" value="1"/>
</dbReference>